<dbReference type="AlphaFoldDB" id="X6MRJ3"/>
<sequence>MPFDPLYCGLITTLICQFGVEILERWKVLHLAPVIRRRTSLEKIAEEQPVSPTRKEQIKTILLKLTRSLDEEGRFRIQRRVSVDIMTGLWEFTLLMSAVFSLIFYPDFWYKALIKMDKEAVHFWVWRQASGSIIFYYLWFLAVNRQGVFPWGTYIHHCFAIMAAALILNGTFLPHALWYGATGTSLAFMVDVLFVWRGSRNNQIKTAFFFFLNPYLFSKKEKRMGCTCGGPFFNGKKKDAMHT</sequence>
<evidence type="ECO:0000313" key="2">
    <source>
        <dbReference type="EMBL" id="ETO16638.1"/>
    </source>
</evidence>
<gene>
    <name evidence="2" type="ORF">RFI_20702</name>
</gene>
<keyword evidence="1" id="KW-0812">Transmembrane</keyword>
<name>X6MRJ3_RETFI</name>
<keyword evidence="3" id="KW-1185">Reference proteome</keyword>
<organism evidence="2 3">
    <name type="scientific">Reticulomyxa filosa</name>
    <dbReference type="NCBI Taxonomy" id="46433"/>
    <lineage>
        <taxon>Eukaryota</taxon>
        <taxon>Sar</taxon>
        <taxon>Rhizaria</taxon>
        <taxon>Retaria</taxon>
        <taxon>Foraminifera</taxon>
        <taxon>Monothalamids</taxon>
        <taxon>Reticulomyxidae</taxon>
        <taxon>Reticulomyxa</taxon>
    </lineage>
</organism>
<evidence type="ECO:0008006" key="4">
    <source>
        <dbReference type="Google" id="ProtNLM"/>
    </source>
</evidence>
<feature type="transmembrane region" description="Helical" evidence="1">
    <location>
        <begin position="154"/>
        <end position="172"/>
    </location>
</feature>
<protein>
    <recommendedName>
        <fullName evidence="4">TLC domain-containing protein</fullName>
    </recommendedName>
</protein>
<feature type="transmembrane region" description="Helical" evidence="1">
    <location>
        <begin position="125"/>
        <end position="142"/>
    </location>
</feature>
<feature type="transmembrane region" description="Helical" evidence="1">
    <location>
        <begin position="83"/>
        <end position="105"/>
    </location>
</feature>
<proteinExistence type="predicted"/>
<evidence type="ECO:0000313" key="3">
    <source>
        <dbReference type="Proteomes" id="UP000023152"/>
    </source>
</evidence>
<keyword evidence="1" id="KW-1133">Transmembrane helix</keyword>
<reference evidence="2 3" key="1">
    <citation type="journal article" date="2013" name="Curr. Biol.">
        <title>The Genome of the Foraminiferan Reticulomyxa filosa.</title>
        <authorList>
            <person name="Glockner G."/>
            <person name="Hulsmann N."/>
            <person name="Schleicher M."/>
            <person name="Noegel A.A."/>
            <person name="Eichinger L."/>
            <person name="Gallinger C."/>
            <person name="Pawlowski J."/>
            <person name="Sierra R."/>
            <person name="Euteneuer U."/>
            <person name="Pillet L."/>
            <person name="Moustafa A."/>
            <person name="Platzer M."/>
            <person name="Groth M."/>
            <person name="Szafranski K."/>
            <person name="Schliwa M."/>
        </authorList>
    </citation>
    <scope>NUCLEOTIDE SEQUENCE [LARGE SCALE GENOMIC DNA]</scope>
</reference>
<comment type="caution">
    <text evidence="2">The sequence shown here is derived from an EMBL/GenBank/DDBJ whole genome shotgun (WGS) entry which is preliminary data.</text>
</comment>
<evidence type="ECO:0000256" key="1">
    <source>
        <dbReference type="SAM" id="Phobius"/>
    </source>
</evidence>
<keyword evidence="1" id="KW-0472">Membrane</keyword>
<dbReference type="EMBL" id="ASPP01018007">
    <property type="protein sequence ID" value="ETO16638.1"/>
    <property type="molecule type" value="Genomic_DNA"/>
</dbReference>
<dbReference type="Proteomes" id="UP000023152">
    <property type="component" value="Unassembled WGS sequence"/>
</dbReference>
<feature type="transmembrane region" description="Helical" evidence="1">
    <location>
        <begin position="178"/>
        <end position="196"/>
    </location>
</feature>
<accession>X6MRJ3</accession>